<dbReference type="Pfam" id="PF18759">
    <property type="entry name" value="Plavaka"/>
    <property type="match status" value="1"/>
</dbReference>
<feature type="region of interest" description="Disordered" evidence="1">
    <location>
        <begin position="42"/>
        <end position="84"/>
    </location>
</feature>
<organism evidence="2 3">
    <name type="scientific">Mycena venus</name>
    <dbReference type="NCBI Taxonomy" id="2733690"/>
    <lineage>
        <taxon>Eukaryota</taxon>
        <taxon>Fungi</taxon>
        <taxon>Dikarya</taxon>
        <taxon>Basidiomycota</taxon>
        <taxon>Agaricomycotina</taxon>
        <taxon>Agaricomycetes</taxon>
        <taxon>Agaricomycetidae</taxon>
        <taxon>Agaricales</taxon>
        <taxon>Marasmiineae</taxon>
        <taxon>Mycenaceae</taxon>
        <taxon>Mycena</taxon>
    </lineage>
</organism>
<accession>A0A8H7CI70</accession>
<dbReference type="AlphaFoldDB" id="A0A8H7CI70"/>
<protein>
    <submittedName>
        <fullName evidence="2">Uncharacterized protein</fullName>
    </submittedName>
</protein>
<dbReference type="OrthoDB" id="2688393at2759"/>
<evidence type="ECO:0000313" key="2">
    <source>
        <dbReference type="EMBL" id="KAF7336313.1"/>
    </source>
</evidence>
<dbReference type="EMBL" id="JACAZI010000023">
    <property type="protein sequence ID" value="KAF7336313.1"/>
    <property type="molecule type" value="Genomic_DNA"/>
</dbReference>
<comment type="caution">
    <text evidence="2">The sequence shown here is derived from an EMBL/GenBank/DDBJ whole genome shotgun (WGS) entry which is preliminary data.</text>
</comment>
<sequence>MPGAYRCPYCQISRPTQAAVNRHISQKPACYEKWRQSLGISVGVTREESEPPAAQEPPPAEPEVSPSRPPSLAFFSHELPEENELLDDEAEGYIPPVRAPKPLDPLPCPWRPTVEEVPDEDDPQMFRRFPEPFPGQEKFPGHEDFVKASETTSDDLEKGETVFEAMKAAQDAAGLGPHAPFLDSDEWELASWLSKNVSQTATDAYLTLPITQRRTKVSYHNNYAYLQKVDQLPTGPGWKYEIVTAAGNQLDENDEIMQEDLELWKRDPVECIKDIRKTLLW</sequence>
<name>A0A8H7CI70_9AGAR</name>
<dbReference type="Proteomes" id="UP000620124">
    <property type="component" value="Unassembled WGS sequence"/>
</dbReference>
<dbReference type="InterPro" id="IPR041078">
    <property type="entry name" value="Plavaka"/>
</dbReference>
<gene>
    <name evidence="2" type="ORF">MVEN_02179700</name>
</gene>
<evidence type="ECO:0000256" key="1">
    <source>
        <dbReference type="SAM" id="MobiDB-lite"/>
    </source>
</evidence>
<reference evidence="2" key="1">
    <citation type="submission" date="2020-05" db="EMBL/GenBank/DDBJ databases">
        <title>Mycena genomes resolve the evolution of fungal bioluminescence.</title>
        <authorList>
            <person name="Tsai I.J."/>
        </authorList>
    </citation>
    <scope>NUCLEOTIDE SEQUENCE</scope>
    <source>
        <strain evidence="2">CCC161011</strain>
    </source>
</reference>
<proteinExistence type="predicted"/>
<evidence type="ECO:0000313" key="3">
    <source>
        <dbReference type="Proteomes" id="UP000620124"/>
    </source>
</evidence>
<keyword evidence="3" id="KW-1185">Reference proteome</keyword>